<gene>
    <name evidence="1" type="ORF">EJB05_10258</name>
</gene>
<dbReference type="EMBL" id="RWGY01000005">
    <property type="protein sequence ID" value="TVU43766.1"/>
    <property type="molecule type" value="Genomic_DNA"/>
</dbReference>
<dbReference type="AlphaFoldDB" id="A0A5J9W730"/>
<sequence length="90" mass="10171">MLHRTPSRRGERRIWRLAVDVRNSSAASPWMHSNSSARRRRIYDVGTTALLTNMPTCPGEPIVAWIVLGRCWPHRGVAVATPHNFGRIGK</sequence>
<evidence type="ECO:0000313" key="2">
    <source>
        <dbReference type="Proteomes" id="UP000324897"/>
    </source>
</evidence>
<name>A0A5J9W730_9POAL</name>
<dbReference type="Gramene" id="TVU43766">
    <property type="protein sequence ID" value="TVU43766"/>
    <property type="gene ID" value="EJB05_10258"/>
</dbReference>
<evidence type="ECO:0000313" key="1">
    <source>
        <dbReference type="EMBL" id="TVU43766.1"/>
    </source>
</evidence>
<dbReference type="Proteomes" id="UP000324897">
    <property type="component" value="Unassembled WGS sequence"/>
</dbReference>
<protein>
    <submittedName>
        <fullName evidence="1">Uncharacterized protein</fullName>
    </submittedName>
</protein>
<keyword evidence="2" id="KW-1185">Reference proteome</keyword>
<organism evidence="1 2">
    <name type="scientific">Eragrostis curvula</name>
    <name type="common">weeping love grass</name>
    <dbReference type="NCBI Taxonomy" id="38414"/>
    <lineage>
        <taxon>Eukaryota</taxon>
        <taxon>Viridiplantae</taxon>
        <taxon>Streptophyta</taxon>
        <taxon>Embryophyta</taxon>
        <taxon>Tracheophyta</taxon>
        <taxon>Spermatophyta</taxon>
        <taxon>Magnoliopsida</taxon>
        <taxon>Liliopsida</taxon>
        <taxon>Poales</taxon>
        <taxon>Poaceae</taxon>
        <taxon>PACMAD clade</taxon>
        <taxon>Chloridoideae</taxon>
        <taxon>Eragrostideae</taxon>
        <taxon>Eragrostidinae</taxon>
        <taxon>Eragrostis</taxon>
    </lineage>
</organism>
<comment type="caution">
    <text evidence="1">The sequence shown here is derived from an EMBL/GenBank/DDBJ whole genome shotgun (WGS) entry which is preliminary data.</text>
</comment>
<accession>A0A5J9W730</accession>
<proteinExistence type="predicted"/>
<reference evidence="1 2" key="1">
    <citation type="journal article" date="2019" name="Sci. Rep.">
        <title>A high-quality genome of Eragrostis curvula grass provides insights into Poaceae evolution and supports new strategies to enhance forage quality.</title>
        <authorList>
            <person name="Carballo J."/>
            <person name="Santos B.A.C.M."/>
            <person name="Zappacosta D."/>
            <person name="Garbus I."/>
            <person name="Selva J.P."/>
            <person name="Gallo C.A."/>
            <person name="Diaz A."/>
            <person name="Albertini E."/>
            <person name="Caccamo M."/>
            <person name="Echenique V."/>
        </authorList>
    </citation>
    <scope>NUCLEOTIDE SEQUENCE [LARGE SCALE GENOMIC DNA]</scope>
    <source>
        <strain evidence="2">cv. Victoria</strain>
        <tissue evidence="1">Leaf</tissue>
    </source>
</reference>